<evidence type="ECO:0000313" key="2">
    <source>
        <dbReference type="EMBL" id="KAE8238595.1"/>
    </source>
</evidence>
<comment type="caution">
    <text evidence="2">The sequence shown here is derived from an EMBL/GenBank/DDBJ whole genome shotgun (WGS) entry which is preliminary data.</text>
</comment>
<feature type="compositionally biased region" description="Basic and acidic residues" evidence="1">
    <location>
        <begin position="296"/>
        <end position="312"/>
    </location>
</feature>
<feature type="compositionally biased region" description="Acidic residues" evidence="1">
    <location>
        <begin position="313"/>
        <end position="326"/>
    </location>
</feature>
<feature type="non-terminal residue" evidence="2">
    <location>
        <position position="1"/>
    </location>
</feature>
<feature type="compositionally biased region" description="Basic and acidic residues" evidence="1">
    <location>
        <begin position="441"/>
        <end position="479"/>
    </location>
</feature>
<dbReference type="Proteomes" id="UP000077521">
    <property type="component" value="Unassembled WGS sequence"/>
</dbReference>
<feature type="region of interest" description="Disordered" evidence="1">
    <location>
        <begin position="267"/>
        <end position="481"/>
    </location>
</feature>
<reference evidence="2" key="2">
    <citation type="journal article" date="2019" name="IMA Fungus">
        <title>Genome sequencing and comparison of five Tilletia species to identify candidate genes for the detection of regulated species infecting wheat.</title>
        <authorList>
            <person name="Nguyen H.D.T."/>
            <person name="Sultana T."/>
            <person name="Kesanakurti P."/>
            <person name="Hambleton S."/>
        </authorList>
    </citation>
    <scope>NUCLEOTIDE SEQUENCE</scope>
    <source>
        <strain evidence="2">DAOMC 236416</strain>
    </source>
</reference>
<feature type="compositionally biased region" description="Low complexity" evidence="1">
    <location>
        <begin position="1"/>
        <end position="19"/>
    </location>
</feature>
<evidence type="ECO:0000313" key="3">
    <source>
        <dbReference type="Proteomes" id="UP000077521"/>
    </source>
</evidence>
<sequence length="505" mass="55147">STPSYSSSAPASSVPHPDSLSSLPPAPQARQSRLRGATGASFHPTSPIDPQDTPQQATRHQTPSAPPPINAARAKPPRRRADAAAPAPSTNLSRASAQPTSSQQINSPQDRQASIAAPDSRSVEEEEGGMNQSGDEADEPRSRPRWTETEEKELAAAVWDSPELQRGILPGRSSSETGAPKVKVAPLLRGVIRTLQAAGVNRHLSEDICGNKIRSMTKHYITVRDALSETGQSKTAEEIRGSTRLEEERAEECRGCHFFETWHEMMLDRRSQPPPRIRRPRPRSQIAEPSQPERGVGSREDRQQGQERRQVSDEFDDVSADGEEDGEKSGRDLEGEINDKEEEEQDGEIEGDGDGQDNDGDEDDDADGGGDGTLNDRGATSSKGKEPVRGSPQLEDGLAPPASLGTDSNAATGKRKKPAPSKPDALAEMASFFKKNSQAAEARRERWETEQEKRAEETRQREEAAQRRHDAEMEVRRQEAAANQSMARAIFALAQVNHNQQSQQP</sequence>
<keyword evidence="3" id="KW-1185">Reference proteome</keyword>
<feature type="region of interest" description="Disordered" evidence="1">
    <location>
        <begin position="1"/>
        <end position="159"/>
    </location>
</feature>
<organism evidence="2 3">
    <name type="scientific">Tilletia indica</name>
    <dbReference type="NCBI Taxonomy" id="43049"/>
    <lineage>
        <taxon>Eukaryota</taxon>
        <taxon>Fungi</taxon>
        <taxon>Dikarya</taxon>
        <taxon>Basidiomycota</taxon>
        <taxon>Ustilaginomycotina</taxon>
        <taxon>Exobasidiomycetes</taxon>
        <taxon>Tilletiales</taxon>
        <taxon>Tilletiaceae</taxon>
        <taxon>Tilletia</taxon>
    </lineage>
</organism>
<feature type="compositionally biased region" description="Polar residues" evidence="1">
    <location>
        <begin position="89"/>
        <end position="112"/>
    </location>
</feature>
<feature type="compositionally biased region" description="Basic and acidic residues" evidence="1">
    <location>
        <begin position="139"/>
        <end position="154"/>
    </location>
</feature>
<protein>
    <submittedName>
        <fullName evidence="2">Uncharacterized protein</fullName>
    </submittedName>
</protein>
<dbReference type="EMBL" id="LWDF02001479">
    <property type="protein sequence ID" value="KAE8238595.1"/>
    <property type="molecule type" value="Genomic_DNA"/>
</dbReference>
<reference evidence="2" key="1">
    <citation type="submission" date="2016-04" db="EMBL/GenBank/DDBJ databases">
        <authorList>
            <person name="Nguyen H.D."/>
            <person name="Samba Siva P."/>
            <person name="Cullis J."/>
            <person name="Levesque C.A."/>
            <person name="Hambleton S."/>
        </authorList>
    </citation>
    <scope>NUCLEOTIDE SEQUENCE</scope>
    <source>
        <strain evidence="2">DAOMC 236416</strain>
    </source>
</reference>
<name>A0A8T8SEZ1_9BASI</name>
<proteinExistence type="predicted"/>
<feature type="compositionally biased region" description="Polar residues" evidence="1">
    <location>
        <begin position="52"/>
        <end position="63"/>
    </location>
</feature>
<feature type="compositionally biased region" description="Basic and acidic residues" evidence="1">
    <location>
        <begin position="327"/>
        <end position="338"/>
    </location>
</feature>
<dbReference type="AlphaFoldDB" id="A0A8T8SEZ1"/>
<evidence type="ECO:0000256" key="1">
    <source>
        <dbReference type="SAM" id="MobiDB-lite"/>
    </source>
</evidence>
<feature type="compositionally biased region" description="Acidic residues" evidence="1">
    <location>
        <begin position="339"/>
        <end position="368"/>
    </location>
</feature>
<gene>
    <name evidence="2" type="ORF">A4X13_0g8447</name>
</gene>
<accession>A0A8T8SEZ1</accession>